<keyword evidence="4" id="KW-1185">Reference proteome</keyword>
<dbReference type="GO" id="GO:0006749">
    <property type="term" value="P:glutathione metabolic process"/>
    <property type="evidence" value="ECO:0007669"/>
    <property type="project" value="TreeGrafter"/>
</dbReference>
<dbReference type="InterPro" id="IPR043129">
    <property type="entry name" value="ATPase_NBD"/>
</dbReference>
<comment type="caution">
    <text evidence="3">The sequence shown here is derived from an EMBL/GenBank/DDBJ whole genome shotgun (WGS) entry which is preliminary data.</text>
</comment>
<evidence type="ECO:0000259" key="1">
    <source>
        <dbReference type="Pfam" id="PF01968"/>
    </source>
</evidence>
<dbReference type="InterPro" id="IPR008040">
    <property type="entry name" value="Hydant_A_N"/>
</dbReference>
<protein>
    <submittedName>
        <fullName evidence="3">Hydantoinase</fullName>
    </submittedName>
</protein>
<evidence type="ECO:0000313" key="4">
    <source>
        <dbReference type="Proteomes" id="UP000503840"/>
    </source>
</evidence>
<evidence type="ECO:0000313" key="3">
    <source>
        <dbReference type="EMBL" id="GFM33639.1"/>
    </source>
</evidence>
<dbReference type="PANTHER" id="PTHR11365:SF2">
    <property type="entry name" value="5-OXOPROLINASE"/>
    <property type="match status" value="1"/>
</dbReference>
<dbReference type="InterPro" id="IPR002821">
    <property type="entry name" value="Hydantoinase_A"/>
</dbReference>
<feature type="domain" description="Hydantoinase/oxoprolinase N-terminal" evidence="2">
    <location>
        <begin position="2"/>
        <end position="152"/>
    </location>
</feature>
<dbReference type="Pfam" id="PF01968">
    <property type="entry name" value="Hydantoinase_A"/>
    <property type="match status" value="1"/>
</dbReference>
<dbReference type="RefSeq" id="WP_174405281.1">
    <property type="nucleotide sequence ID" value="NZ_BLVO01000013.1"/>
</dbReference>
<dbReference type="PANTHER" id="PTHR11365">
    <property type="entry name" value="5-OXOPROLINASE RELATED"/>
    <property type="match status" value="1"/>
</dbReference>
<feature type="domain" description="Hydantoinase A/oxoprolinase" evidence="1">
    <location>
        <begin position="178"/>
        <end position="458"/>
    </location>
</feature>
<proteinExistence type="predicted"/>
<dbReference type="GO" id="GO:0005829">
    <property type="term" value="C:cytosol"/>
    <property type="evidence" value="ECO:0007669"/>
    <property type="project" value="TreeGrafter"/>
</dbReference>
<sequence length="554" mass="59296">MRIGIDVGGTHTDAVVVDGGRVVASAKVSTDHLNLLFSVQSALKAVLADVDPKAVSRLNLSTTLSTNAIVEGRTEDVGVLVSAGPGIDPDDYQVGPYYYTVSGSIDHRGEEISPPDEIEMDALVRNCCETGLKVYAVVGKFSTRNPAHESMFADRLMACADFVSQGHRISGQLNFPRRIATAYYNSAVWRIYNKFADAIEQSVREYGIYAPVHILKADGGTMPLAISREHPVESILSGPAASVMGIIALCDIRQDSVILDIGGTTTDIAIFASGSPVIENDGIEVGSYPTLVRALRTRSIGIGGDSRLHVQAGAVRVGPERIGPCMAAGGKQPTLIDALIYKGLADFGDTEASKEGIRSLATLWDMFPDALADAAIETAVNAIARAVEGLLEEVNSRPVYTIMELIEGAKLEPSRIYIMGGPAKAFSSLLAKAMQRRVEVPEQHAIANAIGAALTRTTFELELFADTEKGIRFIPTLGIRDSVTRGYMLEHARKDAVSMLLAHLGEQGVAVPEGNVDVLEASSFNMVGDYGTVGRNIRVKCQVRPGVAQEFRHD</sequence>
<dbReference type="AlphaFoldDB" id="A0A7J0BJ45"/>
<gene>
    <name evidence="3" type="ORF">DSM101010T_20040</name>
</gene>
<dbReference type="EMBL" id="BLVO01000013">
    <property type="protein sequence ID" value="GFM33639.1"/>
    <property type="molecule type" value="Genomic_DNA"/>
</dbReference>
<name>A0A7J0BJ45_9BACT</name>
<dbReference type="Pfam" id="PF05378">
    <property type="entry name" value="Hydant_A_N"/>
    <property type="match status" value="1"/>
</dbReference>
<dbReference type="Proteomes" id="UP000503840">
    <property type="component" value="Unassembled WGS sequence"/>
</dbReference>
<organism evidence="3 4">
    <name type="scientific">Desulfovibrio subterraneus</name>
    <dbReference type="NCBI Taxonomy" id="2718620"/>
    <lineage>
        <taxon>Bacteria</taxon>
        <taxon>Pseudomonadati</taxon>
        <taxon>Thermodesulfobacteriota</taxon>
        <taxon>Desulfovibrionia</taxon>
        <taxon>Desulfovibrionales</taxon>
        <taxon>Desulfovibrionaceae</taxon>
        <taxon>Desulfovibrio</taxon>
    </lineage>
</organism>
<reference evidence="3 4" key="1">
    <citation type="submission" date="2020-05" db="EMBL/GenBank/DDBJ databases">
        <title>Draft genome sequence of Desulfovibrio sp. strain HN2T.</title>
        <authorList>
            <person name="Ueno A."/>
            <person name="Tamazawa S."/>
            <person name="Tamamura S."/>
            <person name="Murakami T."/>
            <person name="Kiyama T."/>
            <person name="Inomata H."/>
            <person name="Amano Y."/>
            <person name="Miyakawa K."/>
            <person name="Tamaki H."/>
            <person name="Naganuma T."/>
            <person name="Kaneko K."/>
        </authorList>
    </citation>
    <scope>NUCLEOTIDE SEQUENCE [LARGE SCALE GENOMIC DNA]</scope>
    <source>
        <strain evidence="3 4">HN2</strain>
    </source>
</reference>
<dbReference type="GO" id="GO:0017168">
    <property type="term" value="F:5-oxoprolinase (ATP-hydrolyzing) activity"/>
    <property type="evidence" value="ECO:0007669"/>
    <property type="project" value="TreeGrafter"/>
</dbReference>
<dbReference type="SUPFAM" id="SSF53067">
    <property type="entry name" value="Actin-like ATPase domain"/>
    <property type="match status" value="1"/>
</dbReference>
<dbReference type="Gene3D" id="3.30.420.40">
    <property type="match status" value="1"/>
</dbReference>
<evidence type="ECO:0000259" key="2">
    <source>
        <dbReference type="Pfam" id="PF05378"/>
    </source>
</evidence>
<dbReference type="InterPro" id="IPR045079">
    <property type="entry name" value="Oxoprolinase-like"/>
</dbReference>
<accession>A0A7J0BJ45</accession>